<comment type="subunit">
    <text evidence="6">Heterodimer of a 32 kDa chain and a 20 kDa chain; disulfide-linked.</text>
</comment>
<evidence type="ECO:0000256" key="2">
    <source>
        <dbReference type="ARBA" id="ARBA00022645"/>
    </source>
</evidence>
<keyword evidence="7" id="KW-0732">Signal</keyword>
<evidence type="ECO:0000256" key="5">
    <source>
        <dbReference type="ARBA" id="ARBA00054649"/>
    </source>
</evidence>
<dbReference type="GO" id="GO:0031647">
    <property type="term" value="P:regulation of protein stability"/>
    <property type="evidence" value="ECO:0007669"/>
    <property type="project" value="UniProtKB-ARBA"/>
</dbReference>
<evidence type="ECO:0000256" key="6">
    <source>
        <dbReference type="ARBA" id="ARBA00061741"/>
    </source>
</evidence>
<evidence type="ECO:0000256" key="7">
    <source>
        <dbReference type="RuleBase" id="RU361156"/>
    </source>
</evidence>
<dbReference type="PRINTS" id="PR00724">
    <property type="entry name" value="CRBOXYPTASEC"/>
</dbReference>
<feature type="signal peptide" evidence="7">
    <location>
        <begin position="1"/>
        <end position="19"/>
    </location>
</feature>
<keyword evidence="2 7" id="KW-0121">Carboxypeptidase</keyword>
<dbReference type="InterPro" id="IPR033124">
    <property type="entry name" value="Ser_caboxypep_his_AS"/>
</dbReference>
<feature type="non-terminal residue" evidence="8">
    <location>
        <position position="427"/>
    </location>
</feature>
<evidence type="ECO:0000313" key="8">
    <source>
        <dbReference type="EMBL" id="KAI7814773.1"/>
    </source>
</evidence>
<accession>A0A9W7X6Z0</accession>
<dbReference type="PROSITE" id="PS00560">
    <property type="entry name" value="CARBOXYPEPT_SER_HIS"/>
    <property type="match status" value="1"/>
</dbReference>
<dbReference type="Gene3D" id="3.40.50.1820">
    <property type="entry name" value="alpha/beta hydrolase"/>
    <property type="match status" value="1"/>
</dbReference>
<dbReference type="InterPro" id="IPR029058">
    <property type="entry name" value="AB_hydrolase_fold"/>
</dbReference>
<protein>
    <recommendedName>
        <fullName evidence="7">Carboxypeptidase</fullName>
        <ecNumber evidence="7">3.4.16.-</ecNumber>
    </recommendedName>
</protein>
<keyword evidence="9" id="KW-1185">Reference proteome</keyword>
<keyword evidence="3 7" id="KW-0645">Protease</keyword>
<evidence type="ECO:0000313" key="9">
    <source>
        <dbReference type="Proteomes" id="UP001059041"/>
    </source>
</evidence>
<dbReference type="GO" id="GO:0006508">
    <property type="term" value="P:proteolysis"/>
    <property type="evidence" value="ECO:0007669"/>
    <property type="project" value="UniProtKB-KW"/>
</dbReference>
<keyword evidence="4 7" id="KW-0378">Hydrolase</keyword>
<proteinExistence type="inferred from homology"/>
<name>A0A9W7X6Z0_TRIRA</name>
<dbReference type="InterPro" id="IPR001563">
    <property type="entry name" value="Peptidase_S10"/>
</dbReference>
<dbReference type="Pfam" id="PF00450">
    <property type="entry name" value="Peptidase_S10"/>
    <property type="match status" value="2"/>
</dbReference>
<dbReference type="FunFam" id="3.40.50.1820:FF:000335">
    <property type="entry name" value="Carboxypeptidase"/>
    <property type="match status" value="1"/>
</dbReference>
<feature type="chain" id="PRO_5041016693" description="Carboxypeptidase" evidence="7">
    <location>
        <begin position="20"/>
        <end position="427"/>
    </location>
</feature>
<dbReference type="AlphaFoldDB" id="A0A9W7X6Z0"/>
<comment type="caution">
    <text evidence="8">The sequence shown here is derived from an EMBL/GenBank/DDBJ whole genome shotgun (WGS) entry which is preliminary data.</text>
</comment>
<dbReference type="EC" id="3.4.16.-" evidence="7"/>
<organism evidence="8 9">
    <name type="scientific">Triplophysa rosa</name>
    <name type="common">Cave loach</name>
    <dbReference type="NCBI Taxonomy" id="992332"/>
    <lineage>
        <taxon>Eukaryota</taxon>
        <taxon>Metazoa</taxon>
        <taxon>Chordata</taxon>
        <taxon>Craniata</taxon>
        <taxon>Vertebrata</taxon>
        <taxon>Euteleostomi</taxon>
        <taxon>Actinopterygii</taxon>
        <taxon>Neopterygii</taxon>
        <taxon>Teleostei</taxon>
        <taxon>Ostariophysi</taxon>
        <taxon>Cypriniformes</taxon>
        <taxon>Nemacheilidae</taxon>
        <taxon>Triplophysa</taxon>
    </lineage>
</organism>
<dbReference type="PANTHER" id="PTHR11802:SF434">
    <property type="entry name" value="CARBOXYPEPTIDASE"/>
    <property type="match status" value="1"/>
</dbReference>
<evidence type="ECO:0000256" key="1">
    <source>
        <dbReference type="ARBA" id="ARBA00009431"/>
    </source>
</evidence>
<dbReference type="EMBL" id="JAFHDT010000001">
    <property type="protein sequence ID" value="KAI7814773.1"/>
    <property type="molecule type" value="Genomic_DNA"/>
</dbReference>
<dbReference type="GO" id="GO:1904715">
    <property type="term" value="P:negative regulation of chaperone-mediated autophagy"/>
    <property type="evidence" value="ECO:0007669"/>
    <property type="project" value="UniProtKB-ARBA"/>
</dbReference>
<comment type="similarity">
    <text evidence="1 7">Belongs to the peptidase S10 family.</text>
</comment>
<dbReference type="GO" id="GO:0004185">
    <property type="term" value="F:serine-type carboxypeptidase activity"/>
    <property type="evidence" value="ECO:0007669"/>
    <property type="project" value="UniProtKB-UniRule"/>
</dbReference>
<reference evidence="8" key="1">
    <citation type="submission" date="2021-02" db="EMBL/GenBank/DDBJ databases">
        <title>Comparative genomics reveals that relaxation of natural selection precedes convergent phenotypic evolution of cavefish.</title>
        <authorList>
            <person name="Peng Z."/>
        </authorList>
    </citation>
    <scope>NUCLEOTIDE SEQUENCE</scope>
    <source>
        <tissue evidence="8">Muscle</tissue>
    </source>
</reference>
<dbReference type="SUPFAM" id="SSF53474">
    <property type="entry name" value="alpha/beta-Hydrolases"/>
    <property type="match status" value="1"/>
</dbReference>
<dbReference type="InterPro" id="IPR018202">
    <property type="entry name" value="Ser_caboxypep_ser_AS"/>
</dbReference>
<gene>
    <name evidence="8" type="ORF">IRJ41_024032</name>
</gene>
<dbReference type="PANTHER" id="PTHR11802">
    <property type="entry name" value="SERINE PROTEASE FAMILY S10 SERINE CARBOXYPEPTIDASE"/>
    <property type="match status" value="1"/>
</dbReference>
<evidence type="ECO:0000256" key="3">
    <source>
        <dbReference type="ARBA" id="ARBA00022670"/>
    </source>
</evidence>
<comment type="function">
    <text evidence="5">Protective protein appears to be essential for both the activity of beta-galactosidase and neuraminidase, it associates with these enzymes and exerts a protective function necessary for their stability and activity. This protein is also a carboxypeptidase and can deamidate tachykinins.</text>
</comment>
<dbReference type="Proteomes" id="UP001059041">
    <property type="component" value="Linkage Group LG1"/>
</dbReference>
<dbReference type="PROSITE" id="PS00131">
    <property type="entry name" value="CARBOXYPEPT_SER_SER"/>
    <property type="match status" value="1"/>
</dbReference>
<sequence>FSLRVLCCLLALFVYDVRGMYDPDEVVDLPGMSFKPNYRQWSGYLKASSGKYLHYWFVTSQRDPIRDPVVLWLNGGPGCSSLDGFLSENGPFYFYQILNWNKIANVLYLESPVGVGYSYSDDQKYATNDDEVADNNYLALQSFFTKFPNFTQNEFYIFGESYGGIYAPTLSLRVATGGQLKVNFKGFAVGNGISSFALNDQSFIYFGYYHGLFGEQLWKDLNYNCCENGVCNFYNNSKKSCSVLVSHAFNIVYNSGLNEYALYLDCAGGVGSQKSYQRTMIHLFRNFRKLWESNYLVENSPMIKGVPPCINSTAQINWLNRGDVRKALHIPDVLPPWDICSDEVGAQYRTIYETVKDVYKKLLASELRALATTKYQRWLYDNQIAGFYQQFGNITFLTVKGAGHMVPQWAPGPSLHMLERFLSSKPY</sequence>
<evidence type="ECO:0000256" key="4">
    <source>
        <dbReference type="ARBA" id="ARBA00022801"/>
    </source>
</evidence>